<evidence type="ECO:0000256" key="1">
    <source>
        <dbReference type="ARBA" id="ARBA00005495"/>
    </source>
</evidence>
<sequence length="138" mass="15229">MMVGQCLCGEIRISVRAHADAVSACHCSLCRTWSGTIWMGLEAAPDAVTVEGTPRSYRSSSFAERAFCPTCGTQLWLRDDDGPYELMPGLFPGSKSIPLTREVYADRTFAWAALAGEHTRVSATEYERKYPFVEGDQP</sequence>
<feature type="domain" description="CENP-V/GFA" evidence="5">
    <location>
        <begin position="2"/>
        <end position="127"/>
    </location>
</feature>
<dbReference type="KEGG" id="poz:I0K15_08645"/>
<reference evidence="6 7" key="1">
    <citation type="submission" date="2020-11" db="EMBL/GenBank/DDBJ databases">
        <title>Description of Pontivivens ytuae sp. nov. isolated from deep sea sediment of Mariana Trench.</title>
        <authorList>
            <person name="Wang Z."/>
            <person name="Sun Q.-L."/>
            <person name="Xu X.-D."/>
            <person name="Tang Y.-Z."/>
            <person name="Zhang J."/>
        </authorList>
    </citation>
    <scope>NUCLEOTIDE SEQUENCE [LARGE SCALE GENOMIC DNA]</scope>
    <source>
        <strain evidence="6 7">MT2928</strain>
    </source>
</reference>
<dbReference type="EMBL" id="CP064942">
    <property type="protein sequence ID" value="QPH55771.1"/>
    <property type="molecule type" value="Genomic_DNA"/>
</dbReference>
<gene>
    <name evidence="6" type="ORF">I0K15_08645</name>
</gene>
<keyword evidence="2" id="KW-0479">Metal-binding</keyword>
<dbReference type="Gene3D" id="3.90.1590.10">
    <property type="entry name" value="glutathione-dependent formaldehyde- activating enzyme (gfa)"/>
    <property type="match status" value="1"/>
</dbReference>
<protein>
    <submittedName>
        <fullName evidence="6">GFA family protein</fullName>
    </submittedName>
</protein>
<evidence type="ECO:0000256" key="4">
    <source>
        <dbReference type="ARBA" id="ARBA00023239"/>
    </source>
</evidence>
<keyword evidence="4" id="KW-0456">Lyase</keyword>
<dbReference type="PANTHER" id="PTHR33337">
    <property type="entry name" value="GFA DOMAIN-CONTAINING PROTEIN"/>
    <property type="match status" value="1"/>
</dbReference>
<organism evidence="6 7">
    <name type="scientific">Pontivivens ytuae</name>
    <dbReference type="NCBI Taxonomy" id="2789856"/>
    <lineage>
        <taxon>Bacteria</taxon>
        <taxon>Pseudomonadati</taxon>
        <taxon>Pseudomonadota</taxon>
        <taxon>Alphaproteobacteria</taxon>
        <taxon>Rhodobacterales</taxon>
        <taxon>Paracoccaceae</taxon>
        <taxon>Pontivivens</taxon>
    </lineage>
</organism>
<proteinExistence type="inferred from homology"/>
<dbReference type="SUPFAM" id="SSF51316">
    <property type="entry name" value="Mss4-like"/>
    <property type="match status" value="1"/>
</dbReference>
<dbReference type="Pfam" id="PF04828">
    <property type="entry name" value="GFA"/>
    <property type="match status" value="1"/>
</dbReference>
<dbReference type="AlphaFoldDB" id="A0A7S9LUW5"/>
<keyword evidence="3" id="KW-0862">Zinc</keyword>
<comment type="similarity">
    <text evidence="1">Belongs to the Gfa family.</text>
</comment>
<evidence type="ECO:0000259" key="5">
    <source>
        <dbReference type="PROSITE" id="PS51891"/>
    </source>
</evidence>
<evidence type="ECO:0000256" key="3">
    <source>
        <dbReference type="ARBA" id="ARBA00022833"/>
    </source>
</evidence>
<evidence type="ECO:0000313" key="7">
    <source>
        <dbReference type="Proteomes" id="UP000594800"/>
    </source>
</evidence>
<dbReference type="GO" id="GO:0046872">
    <property type="term" value="F:metal ion binding"/>
    <property type="evidence" value="ECO:0007669"/>
    <property type="project" value="UniProtKB-KW"/>
</dbReference>
<dbReference type="InterPro" id="IPR011057">
    <property type="entry name" value="Mss4-like_sf"/>
</dbReference>
<evidence type="ECO:0000256" key="2">
    <source>
        <dbReference type="ARBA" id="ARBA00022723"/>
    </source>
</evidence>
<keyword evidence="7" id="KW-1185">Reference proteome</keyword>
<dbReference type="PROSITE" id="PS51891">
    <property type="entry name" value="CENP_V_GFA"/>
    <property type="match status" value="1"/>
</dbReference>
<name>A0A7S9LUW5_9RHOB</name>
<dbReference type="InterPro" id="IPR006913">
    <property type="entry name" value="CENP-V/GFA"/>
</dbReference>
<dbReference type="PANTHER" id="PTHR33337:SF40">
    <property type="entry name" value="CENP-V_GFA DOMAIN-CONTAINING PROTEIN-RELATED"/>
    <property type="match status" value="1"/>
</dbReference>
<accession>A0A7S9LUW5</accession>
<dbReference type="Proteomes" id="UP000594800">
    <property type="component" value="Chromosome"/>
</dbReference>
<dbReference type="GO" id="GO:0016846">
    <property type="term" value="F:carbon-sulfur lyase activity"/>
    <property type="evidence" value="ECO:0007669"/>
    <property type="project" value="InterPro"/>
</dbReference>
<evidence type="ECO:0000313" key="6">
    <source>
        <dbReference type="EMBL" id="QPH55771.1"/>
    </source>
</evidence>
<dbReference type="RefSeq" id="WP_196105033.1">
    <property type="nucleotide sequence ID" value="NZ_CP064942.1"/>
</dbReference>